<organism evidence="1">
    <name type="scientific">Arundo donax</name>
    <name type="common">Giant reed</name>
    <name type="synonym">Donax arundinaceus</name>
    <dbReference type="NCBI Taxonomy" id="35708"/>
    <lineage>
        <taxon>Eukaryota</taxon>
        <taxon>Viridiplantae</taxon>
        <taxon>Streptophyta</taxon>
        <taxon>Embryophyta</taxon>
        <taxon>Tracheophyta</taxon>
        <taxon>Spermatophyta</taxon>
        <taxon>Magnoliopsida</taxon>
        <taxon>Liliopsida</taxon>
        <taxon>Poales</taxon>
        <taxon>Poaceae</taxon>
        <taxon>PACMAD clade</taxon>
        <taxon>Arundinoideae</taxon>
        <taxon>Arundineae</taxon>
        <taxon>Arundo</taxon>
    </lineage>
</organism>
<reference evidence="1" key="1">
    <citation type="submission" date="2014-09" db="EMBL/GenBank/DDBJ databases">
        <authorList>
            <person name="Magalhaes I.L.F."/>
            <person name="Oliveira U."/>
            <person name="Santos F.R."/>
            <person name="Vidigal T.H.D.A."/>
            <person name="Brescovit A.D."/>
            <person name="Santos A.J."/>
        </authorList>
    </citation>
    <scope>NUCLEOTIDE SEQUENCE</scope>
    <source>
        <tissue evidence="1">Shoot tissue taken approximately 20 cm above the soil surface</tissue>
    </source>
</reference>
<protein>
    <submittedName>
        <fullName evidence="1">Uncharacterized protein</fullName>
    </submittedName>
</protein>
<name>A0A0A9FDZ0_ARUDO</name>
<proteinExistence type="predicted"/>
<dbReference type="EMBL" id="GBRH01189550">
    <property type="protein sequence ID" value="JAE08346.1"/>
    <property type="molecule type" value="Transcribed_RNA"/>
</dbReference>
<dbReference type="AlphaFoldDB" id="A0A0A9FDZ0"/>
<sequence length="22" mass="2405">MSCGSYSKDEYGLLGATWFSCV</sequence>
<evidence type="ECO:0000313" key="1">
    <source>
        <dbReference type="EMBL" id="JAE08346.1"/>
    </source>
</evidence>
<reference evidence="1" key="2">
    <citation type="journal article" date="2015" name="Data Brief">
        <title>Shoot transcriptome of the giant reed, Arundo donax.</title>
        <authorList>
            <person name="Barrero R.A."/>
            <person name="Guerrero F.D."/>
            <person name="Moolhuijzen P."/>
            <person name="Goolsby J.A."/>
            <person name="Tidwell J."/>
            <person name="Bellgard S.E."/>
            <person name="Bellgard M.I."/>
        </authorList>
    </citation>
    <scope>NUCLEOTIDE SEQUENCE</scope>
    <source>
        <tissue evidence="1">Shoot tissue taken approximately 20 cm above the soil surface</tissue>
    </source>
</reference>
<accession>A0A0A9FDZ0</accession>